<comment type="caution">
    <text evidence="3">The sequence shown here is derived from an EMBL/GenBank/DDBJ whole genome shotgun (WGS) entry which is preliminary data.</text>
</comment>
<sequence length="195" mass="21592">MAWKSPVDITFEEQIGIVALLIYLNLGIAWSYYVCRKSQNYQDFKHRVIGYPPAPVSIATTTTTTSRRAPIRWGRFEGTWYALKRWVFVTASVLFWIGHALLLLVISLGTQLGATVATGARAVYEWTRRRGLWKSRRDSETGVAASPPSLLRRGREDDDASGTAGPGRDGACGGTPCPLEDGLQRRQFVGQRGSS</sequence>
<protein>
    <submittedName>
        <fullName evidence="3">Uncharacterized protein</fullName>
    </submittedName>
</protein>
<keyword evidence="2" id="KW-1133">Transmembrane helix</keyword>
<keyword evidence="4" id="KW-1185">Reference proteome</keyword>
<gene>
    <name evidence="3" type="ORF">PG993_010175</name>
</gene>
<accession>A0ABR1SN98</accession>
<name>A0ABR1SN98_9PEZI</name>
<feature type="transmembrane region" description="Helical" evidence="2">
    <location>
        <begin position="86"/>
        <end position="108"/>
    </location>
</feature>
<feature type="region of interest" description="Disordered" evidence="1">
    <location>
        <begin position="137"/>
        <end position="195"/>
    </location>
</feature>
<keyword evidence="2" id="KW-0472">Membrane</keyword>
<organism evidence="3 4">
    <name type="scientific">Apiospora rasikravindrae</name>
    <dbReference type="NCBI Taxonomy" id="990691"/>
    <lineage>
        <taxon>Eukaryota</taxon>
        <taxon>Fungi</taxon>
        <taxon>Dikarya</taxon>
        <taxon>Ascomycota</taxon>
        <taxon>Pezizomycotina</taxon>
        <taxon>Sordariomycetes</taxon>
        <taxon>Xylariomycetidae</taxon>
        <taxon>Amphisphaeriales</taxon>
        <taxon>Apiosporaceae</taxon>
        <taxon>Apiospora</taxon>
    </lineage>
</organism>
<evidence type="ECO:0000256" key="2">
    <source>
        <dbReference type="SAM" id="Phobius"/>
    </source>
</evidence>
<evidence type="ECO:0000313" key="3">
    <source>
        <dbReference type="EMBL" id="KAK8035180.1"/>
    </source>
</evidence>
<keyword evidence="2" id="KW-0812">Transmembrane</keyword>
<proteinExistence type="predicted"/>
<dbReference type="Proteomes" id="UP001444661">
    <property type="component" value="Unassembled WGS sequence"/>
</dbReference>
<feature type="transmembrane region" description="Helical" evidence="2">
    <location>
        <begin position="15"/>
        <end position="35"/>
    </location>
</feature>
<evidence type="ECO:0000313" key="4">
    <source>
        <dbReference type="Proteomes" id="UP001444661"/>
    </source>
</evidence>
<reference evidence="3 4" key="1">
    <citation type="submission" date="2023-01" db="EMBL/GenBank/DDBJ databases">
        <title>Analysis of 21 Apiospora genomes using comparative genomics revels a genus with tremendous synthesis potential of carbohydrate active enzymes and secondary metabolites.</title>
        <authorList>
            <person name="Sorensen T."/>
        </authorList>
    </citation>
    <scope>NUCLEOTIDE SEQUENCE [LARGE SCALE GENOMIC DNA]</scope>
    <source>
        <strain evidence="3 4">CBS 33761</strain>
    </source>
</reference>
<evidence type="ECO:0000256" key="1">
    <source>
        <dbReference type="SAM" id="MobiDB-lite"/>
    </source>
</evidence>
<feature type="compositionally biased region" description="Gly residues" evidence="1">
    <location>
        <begin position="164"/>
        <end position="173"/>
    </location>
</feature>
<dbReference type="EMBL" id="JAQQWK010000009">
    <property type="protein sequence ID" value="KAK8035180.1"/>
    <property type="molecule type" value="Genomic_DNA"/>
</dbReference>